<keyword evidence="1 6" id="KW-0963">Cytoplasm</keyword>
<keyword evidence="8" id="KW-0547">Nucleotide-binding</keyword>
<proteinExistence type="inferred from homology"/>
<evidence type="ECO:0000259" key="7">
    <source>
        <dbReference type="SMART" id="SM00278"/>
    </source>
</evidence>
<reference evidence="8 9" key="1">
    <citation type="journal article" date="2023" name="Microbiol. Spectr.">
        <title>Symbiosis of Carpenter Bees with Uncharacterized Lactic Acid Bacteria Showing NAD Auxotrophy.</title>
        <authorList>
            <person name="Kawasaki S."/>
            <person name="Ozawa K."/>
            <person name="Mori T."/>
            <person name="Yamamoto A."/>
            <person name="Ito M."/>
            <person name="Ohkuma M."/>
            <person name="Sakamoto M."/>
            <person name="Matsutani M."/>
        </authorList>
    </citation>
    <scope>NUCLEOTIDE SEQUENCE [LARGE SCALE GENOMIC DNA]</scope>
    <source>
        <strain evidence="8 9">Kim37-2</strain>
    </source>
</reference>
<feature type="region of interest" description="Domain III" evidence="6">
    <location>
        <begin position="140"/>
        <end position="203"/>
    </location>
</feature>
<evidence type="ECO:0000313" key="9">
    <source>
        <dbReference type="Proteomes" id="UP001321766"/>
    </source>
</evidence>
<dbReference type="Gene3D" id="2.40.50.140">
    <property type="entry name" value="Nucleic acid-binding proteins"/>
    <property type="match status" value="1"/>
</dbReference>
<name>A0ABM8B8Z4_9BIFI</name>
<dbReference type="InterPro" id="IPR003583">
    <property type="entry name" value="Hlx-hairpin-Hlx_DNA-bd_motif"/>
</dbReference>
<dbReference type="Proteomes" id="UP001321766">
    <property type="component" value="Chromosome"/>
</dbReference>
<dbReference type="SMART" id="SM00278">
    <property type="entry name" value="HhH1"/>
    <property type="match status" value="2"/>
</dbReference>
<comment type="similarity">
    <text evidence="6">Belongs to the RuvA family.</text>
</comment>
<organism evidence="8 9">
    <name type="scientific">Bombiscardovia nodaiensis</name>
    <dbReference type="NCBI Taxonomy" id="2932181"/>
    <lineage>
        <taxon>Bacteria</taxon>
        <taxon>Bacillati</taxon>
        <taxon>Actinomycetota</taxon>
        <taxon>Actinomycetes</taxon>
        <taxon>Bifidobacteriales</taxon>
        <taxon>Bifidobacteriaceae</taxon>
        <taxon>Bombiscardovia</taxon>
    </lineage>
</organism>
<evidence type="ECO:0000256" key="5">
    <source>
        <dbReference type="ARBA" id="ARBA00023204"/>
    </source>
</evidence>
<dbReference type="InterPro" id="IPR011114">
    <property type="entry name" value="RuvA_C"/>
</dbReference>
<dbReference type="Pfam" id="PF01330">
    <property type="entry name" value="RuvA_N"/>
    <property type="match status" value="1"/>
</dbReference>
<dbReference type="Pfam" id="PF14520">
    <property type="entry name" value="HHH_5"/>
    <property type="match status" value="1"/>
</dbReference>
<comment type="subunit">
    <text evidence="6">Homotetramer. Forms an RuvA(8)-RuvB(12)-Holliday junction (HJ) complex. HJ DNA is sandwiched between 2 RuvA tetramers; dsDNA enters through RuvA and exits via RuvB. An RuvB hexamer assembles on each DNA strand where it exits the tetramer. Each RuvB hexamer is contacted by two RuvA subunits (via domain III) on 2 adjacent RuvB subunits; this complex drives branch migration. In the full resolvosome a probable DNA-RuvA(4)-RuvB(12)-RuvC(2) complex forms which resolves the HJ.</text>
</comment>
<dbReference type="NCBIfam" id="TIGR00084">
    <property type="entry name" value="ruvA"/>
    <property type="match status" value="1"/>
</dbReference>
<comment type="caution">
    <text evidence="6">Lacks conserved residue(s) required for the propagation of feature annotation.</text>
</comment>
<keyword evidence="8" id="KW-0347">Helicase</keyword>
<evidence type="ECO:0000313" key="8">
    <source>
        <dbReference type="EMBL" id="BDR53041.1"/>
    </source>
</evidence>
<comment type="function">
    <text evidence="6">The RuvA-RuvB-RuvC complex processes Holliday junction (HJ) DNA during genetic recombination and DNA repair, while the RuvA-RuvB complex plays an important role in the rescue of blocked DNA replication forks via replication fork reversal (RFR). RuvA specifically binds to HJ cruciform DNA, conferring on it an open structure. The RuvB hexamer acts as an ATP-dependent pump, pulling dsDNA into and through the RuvAB complex. HJ branch migration allows RuvC to scan DNA until it finds its consensus sequence, where it cleaves and resolves the cruciform DNA.</text>
</comment>
<evidence type="ECO:0000256" key="3">
    <source>
        <dbReference type="ARBA" id="ARBA00023125"/>
    </source>
</evidence>
<dbReference type="Pfam" id="PF07499">
    <property type="entry name" value="RuvA_C"/>
    <property type="match status" value="1"/>
</dbReference>
<keyword evidence="4 6" id="KW-0233">DNA recombination</keyword>
<evidence type="ECO:0000256" key="2">
    <source>
        <dbReference type="ARBA" id="ARBA00022763"/>
    </source>
</evidence>
<keyword evidence="8" id="KW-0378">Hydrolase</keyword>
<gene>
    <name evidence="6 8" type="primary">ruvA</name>
    <name evidence="8" type="ORF">KIM372_09480</name>
</gene>
<evidence type="ECO:0000256" key="6">
    <source>
        <dbReference type="HAMAP-Rule" id="MF_00031"/>
    </source>
</evidence>
<dbReference type="InterPro" id="IPR036267">
    <property type="entry name" value="RuvA_C_sf"/>
</dbReference>
<dbReference type="InterPro" id="IPR013849">
    <property type="entry name" value="DNA_helicase_Holl-junc_RuvA_I"/>
</dbReference>
<comment type="domain">
    <text evidence="6">Has three domains with a flexible linker between the domains II and III and assumes an 'L' shape. Domain III is highly mobile and contacts RuvB.</text>
</comment>
<accession>A0ABM8B8Z4</accession>
<keyword evidence="9" id="KW-1185">Reference proteome</keyword>
<evidence type="ECO:0000256" key="4">
    <source>
        <dbReference type="ARBA" id="ARBA00023172"/>
    </source>
</evidence>
<keyword evidence="8" id="KW-0067">ATP-binding</keyword>
<keyword evidence="5 6" id="KW-0234">DNA repair</keyword>
<dbReference type="EMBL" id="AP026798">
    <property type="protein sequence ID" value="BDR53041.1"/>
    <property type="molecule type" value="Genomic_DNA"/>
</dbReference>
<dbReference type="HAMAP" id="MF_00031">
    <property type="entry name" value="DNA_HJ_migration_RuvA"/>
    <property type="match status" value="1"/>
</dbReference>
<protein>
    <recommendedName>
        <fullName evidence="6">Holliday junction branch migration complex subunit RuvA</fullName>
    </recommendedName>
</protein>
<dbReference type="Gene3D" id="1.10.8.10">
    <property type="entry name" value="DNA helicase RuvA subunit, C-terminal domain"/>
    <property type="match status" value="1"/>
</dbReference>
<comment type="subcellular location">
    <subcellularLocation>
        <location evidence="6">Cytoplasm</location>
    </subcellularLocation>
</comment>
<dbReference type="Gene3D" id="1.10.150.20">
    <property type="entry name" value="5' to 3' exonuclease, C-terminal subdomain"/>
    <property type="match status" value="1"/>
</dbReference>
<feature type="domain" description="Helix-hairpin-helix DNA-binding motif class 1" evidence="7">
    <location>
        <begin position="107"/>
        <end position="126"/>
    </location>
</feature>
<dbReference type="SUPFAM" id="SSF46929">
    <property type="entry name" value="DNA helicase RuvA subunit, C-terminal domain"/>
    <property type="match status" value="1"/>
</dbReference>
<dbReference type="InterPro" id="IPR000085">
    <property type="entry name" value="RuvA"/>
</dbReference>
<dbReference type="GO" id="GO:0004386">
    <property type="term" value="F:helicase activity"/>
    <property type="evidence" value="ECO:0007669"/>
    <property type="project" value="UniProtKB-KW"/>
</dbReference>
<keyword evidence="2 6" id="KW-0227">DNA damage</keyword>
<dbReference type="SUPFAM" id="SSF47781">
    <property type="entry name" value="RuvA domain 2-like"/>
    <property type="match status" value="1"/>
</dbReference>
<feature type="domain" description="Helix-hairpin-helix DNA-binding motif class 1" evidence="7">
    <location>
        <begin position="72"/>
        <end position="91"/>
    </location>
</feature>
<sequence length="203" mass="21431">MLATLTGSVEEVEPGLAVINVAGVGYEVRMPSSDLGALKPGNRTQVFTYLNLTQDAITLYGFLTKASKALFVQLQKVSGIGPRVALSLLSTLSPTALAQAVAQGDAAALARAPGLGKKGAQKIILELSGKVDVQRMLGSDADQQLDQGSTQVIEGLISLGWQEKDAQEAVKQVCEQGSYALPLSKEDVPLVLKASLTQLDRRR</sequence>
<dbReference type="InterPro" id="IPR012340">
    <property type="entry name" value="NA-bd_OB-fold"/>
</dbReference>
<evidence type="ECO:0000256" key="1">
    <source>
        <dbReference type="ARBA" id="ARBA00022490"/>
    </source>
</evidence>
<dbReference type="CDD" id="cd14332">
    <property type="entry name" value="UBA_RuvA_C"/>
    <property type="match status" value="1"/>
</dbReference>
<dbReference type="InterPro" id="IPR010994">
    <property type="entry name" value="RuvA_2-like"/>
</dbReference>
<dbReference type="SUPFAM" id="SSF50249">
    <property type="entry name" value="Nucleic acid-binding proteins"/>
    <property type="match status" value="1"/>
</dbReference>
<keyword evidence="3 6" id="KW-0238">DNA-binding</keyword>